<name>A0AAD7GJZ5_MYCRO</name>
<feature type="region of interest" description="Disordered" evidence="1">
    <location>
        <begin position="151"/>
        <end position="172"/>
    </location>
</feature>
<reference evidence="2" key="1">
    <citation type="submission" date="2023-03" db="EMBL/GenBank/DDBJ databases">
        <title>Massive genome expansion in bonnet fungi (Mycena s.s.) driven by repeated elements and novel gene families across ecological guilds.</title>
        <authorList>
            <consortium name="Lawrence Berkeley National Laboratory"/>
            <person name="Harder C.B."/>
            <person name="Miyauchi S."/>
            <person name="Viragh M."/>
            <person name="Kuo A."/>
            <person name="Thoen E."/>
            <person name="Andreopoulos B."/>
            <person name="Lu D."/>
            <person name="Skrede I."/>
            <person name="Drula E."/>
            <person name="Henrissat B."/>
            <person name="Morin E."/>
            <person name="Kohler A."/>
            <person name="Barry K."/>
            <person name="LaButti K."/>
            <person name="Morin E."/>
            <person name="Salamov A."/>
            <person name="Lipzen A."/>
            <person name="Mereny Z."/>
            <person name="Hegedus B."/>
            <person name="Baldrian P."/>
            <person name="Stursova M."/>
            <person name="Weitz H."/>
            <person name="Taylor A."/>
            <person name="Grigoriev I.V."/>
            <person name="Nagy L.G."/>
            <person name="Martin F."/>
            <person name="Kauserud H."/>
        </authorList>
    </citation>
    <scope>NUCLEOTIDE SEQUENCE</scope>
    <source>
        <strain evidence="2">CBHHK067</strain>
    </source>
</reference>
<dbReference type="Proteomes" id="UP001221757">
    <property type="component" value="Unassembled WGS sequence"/>
</dbReference>
<dbReference type="AlphaFoldDB" id="A0AAD7GJZ5"/>
<dbReference type="EMBL" id="JARKIE010000042">
    <property type="protein sequence ID" value="KAJ7694395.1"/>
    <property type="molecule type" value="Genomic_DNA"/>
</dbReference>
<protein>
    <submittedName>
        <fullName evidence="2">Uncharacterized protein</fullName>
    </submittedName>
</protein>
<gene>
    <name evidence="2" type="ORF">B0H17DRAFT_1275491</name>
</gene>
<evidence type="ECO:0000256" key="1">
    <source>
        <dbReference type="SAM" id="MobiDB-lite"/>
    </source>
</evidence>
<evidence type="ECO:0000313" key="2">
    <source>
        <dbReference type="EMBL" id="KAJ7694395.1"/>
    </source>
</evidence>
<organism evidence="2 3">
    <name type="scientific">Mycena rosella</name>
    <name type="common">Pink bonnet</name>
    <name type="synonym">Agaricus rosellus</name>
    <dbReference type="NCBI Taxonomy" id="1033263"/>
    <lineage>
        <taxon>Eukaryota</taxon>
        <taxon>Fungi</taxon>
        <taxon>Dikarya</taxon>
        <taxon>Basidiomycota</taxon>
        <taxon>Agaricomycotina</taxon>
        <taxon>Agaricomycetes</taxon>
        <taxon>Agaricomycetidae</taxon>
        <taxon>Agaricales</taxon>
        <taxon>Marasmiineae</taxon>
        <taxon>Mycenaceae</taxon>
        <taxon>Mycena</taxon>
    </lineage>
</organism>
<evidence type="ECO:0000313" key="3">
    <source>
        <dbReference type="Proteomes" id="UP001221757"/>
    </source>
</evidence>
<sequence>MEIAMKLGLNESIDQDKILFGGTSVVQPQSTVVPQASLCCSQKKKLALPGQPTNRLPDRAFTERHPLVFVTKAAANYLGSNSFCFRSPTSIESSTRLWDSLHLATLAAYPLYPNNHLPNSITLWLPDPCSFQVPLHCRKYQQLEIENLKSSSRSTVEPMDVDTDPDNASSSFSDRTIPPLIDCDLWSGIDDFQDLDEPLTLEQMMRNLDDMVSLNEAATGLSQASCAGNDMLIEQDQDNLPTFKLRIMLKML</sequence>
<comment type="caution">
    <text evidence="2">The sequence shown here is derived from an EMBL/GenBank/DDBJ whole genome shotgun (WGS) entry which is preliminary data.</text>
</comment>
<accession>A0AAD7GJZ5</accession>
<proteinExistence type="predicted"/>
<keyword evidence="3" id="KW-1185">Reference proteome</keyword>